<evidence type="ECO:0000313" key="9">
    <source>
        <dbReference type="Proteomes" id="UP001501594"/>
    </source>
</evidence>
<organism evidence="8 9">
    <name type="scientific">Frondihabitans peucedani</name>
    <dbReference type="NCBI Taxonomy" id="598626"/>
    <lineage>
        <taxon>Bacteria</taxon>
        <taxon>Bacillati</taxon>
        <taxon>Actinomycetota</taxon>
        <taxon>Actinomycetes</taxon>
        <taxon>Micrococcales</taxon>
        <taxon>Microbacteriaceae</taxon>
        <taxon>Frondihabitans</taxon>
    </lineage>
</organism>
<comment type="caution">
    <text evidence="8">The sequence shown here is derived from an EMBL/GenBank/DDBJ whole genome shotgun (WGS) entry which is preliminary data.</text>
</comment>
<dbReference type="InterPro" id="IPR008979">
    <property type="entry name" value="Galactose-bd-like_sf"/>
</dbReference>
<evidence type="ECO:0000256" key="3">
    <source>
        <dbReference type="ARBA" id="ARBA00023295"/>
    </source>
</evidence>
<dbReference type="SUPFAM" id="SSF49785">
    <property type="entry name" value="Galactose-binding domain-like"/>
    <property type="match status" value="1"/>
</dbReference>
<feature type="domain" description="Glycosyl hydrolases family 2 sugar binding" evidence="7">
    <location>
        <begin position="43"/>
        <end position="166"/>
    </location>
</feature>
<dbReference type="InterPro" id="IPR051913">
    <property type="entry name" value="GH2_Domain-Containing"/>
</dbReference>
<dbReference type="Pfam" id="PF02836">
    <property type="entry name" value="Glyco_hydro_2_C"/>
    <property type="match status" value="1"/>
</dbReference>
<evidence type="ECO:0000256" key="1">
    <source>
        <dbReference type="ARBA" id="ARBA00007401"/>
    </source>
</evidence>
<sequence length="620" mass="68244">MTSMSNGITTTTPVPGSDRPRPAASLQAGDHPRPQLLRPGWHDLSGEWDFRYDDSDEGLDAGWAAGLDTGMRIVVPFPPESPASGIGDPGFHPVVWYQRSVFRDDLVDAGLGEGSPRILLHFGAVDYRASVWIDGHLIGHHEGGQTPFVFDVTTAVSGEGPHVVVVRAEDDPADVAQPRGKQDWHLDQHKIWYHRTTGIWQPVWLEAVPTLSVESLRWTPSVTRGTVEAGVILRGHVGADTVLSVSLRIGERELGSVRVPVTSGRPTATVALPHQLNGQAYEDLLWSPENPTLLDATVELEQGGVVVDSVESYLGLRSVEAARGAFLLNDRPYYVRSVLNQGYWPESHLAAPSVQALRDEVELIKRLGFNATRVHQKVEDPRFLYWADRLGLLVWGEVAGAYEFSPTAVSRLAKEWVDVVERDVSHPSIMTWVPVNESWGVQHIAHDPAQQAFSRALVELTRALDPDRPVISNDGWEHQDSDILSIHDYEPSGEVLRQRYRDETVRGALLEGFGPAGRRILLDGVADAGQPVMLTEFGGVKFSVTPADDDGWGYSQAADADDFDARLADIMRAVHDSRMLVGYCYTQLTDTGLEVNGLVGADRVPKLPAERIAELMRGER</sequence>
<dbReference type="Gene3D" id="2.60.120.260">
    <property type="entry name" value="Galactose-binding domain-like"/>
    <property type="match status" value="1"/>
</dbReference>
<dbReference type="PANTHER" id="PTHR42732">
    <property type="entry name" value="BETA-GALACTOSIDASE"/>
    <property type="match status" value="1"/>
</dbReference>
<feature type="region of interest" description="Disordered" evidence="4">
    <location>
        <begin position="1"/>
        <end position="38"/>
    </location>
</feature>
<dbReference type="PANTHER" id="PTHR42732:SF3">
    <property type="entry name" value="HYDROLASE"/>
    <property type="match status" value="1"/>
</dbReference>
<keyword evidence="9" id="KW-1185">Reference proteome</keyword>
<evidence type="ECO:0000256" key="2">
    <source>
        <dbReference type="ARBA" id="ARBA00022801"/>
    </source>
</evidence>
<name>A0ABP8E6P7_9MICO</name>
<keyword evidence="2 8" id="KW-0378">Hydrolase</keyword>
<dbReference type="SUPFAM" id="SSF51445">
    <property type="entry name" value="(Trans)glycosidases"/>
    <property type="match status" value="1"/>
</dbReference>
<dbReference type="InterPro" id="IPR006103">
    <property type="entry name" value="Glyco_hydro_2_cat"/>
</dbReference>
<dbReference type="GO" id="GO:0016787">
    <property type="term" value="F:hydrolase activity"/>
    <property type="evidence" value="ECO:0007669"/>
    <property type="project" value="UniProtKB-KW"/>
</dbReference>
<evidence type="ECO:0000259" key="5">
    <source>
        <dbReference type="Pfam" id="PF00703"/>
    </source>
</evidence>
<dbReference type="InterPro" id="IPR013783">
    <property type="entry name" value="Ig-like_fold"/>
</dbReference>
<keyword evidence="3" id="KW-0326">Glycosidase</keyword>
<evidence type="ECO:0000256" key="4">
    <source>
        <dbReference type="SAM" id="MobiDB-lite"/>
    </source>
</evidence>
<evidence type="ECO:0000259" key="6">
    <source>
        <dbReference type="Pfam" id="PF02836"/>
    </source>
</evidence>
<feature type="domain" description="Glycoside hydrolase family 2 catalytic" evidence="6">
    <location>
        <begin position="322"/>
        <end position="475"/>
    </location>
</feature>
<gene>
    <name evidence="8" type="ORF">GCM10022256_35120</name>
</gene>
<evidence type="ECO:0000313" key="8">
    <source>
        <dbReference type="EMBL" id="GAA4267900.1"/>
    </source>
</evidence>
<dbReference type="Gene3D" id="2.60.40.10">
    <property type="entry name" value="Immunoglobulins"/>
    <property type="match status" value="1"/>
</dbReference>
<feature type="compositionally biased region" description="Polar residues" evidence="4">
    <location>
        <begin position="1"/>
        <end position="14"/>
    </location>
</feature>
<reference evidence="9" key="1">
    <citation type="journal article" date="2019" name="Int. J. Syst. Evol. Microbiol.">
        <title>The Global Catalogue of Microorganisms (GCM) 10K type strain sequencing project: providing services to taxonomists for standard genome sequencing and annotation.</title>
        <authorList>
            <consortium name="The Broad Institute Genomics Platform"/>
            <consortium name="The Broad Institute Genome Sequencing Center for Infectious Disease"/>
            <person name="Wu L."/>
            <person name="Ma J."/>
        </authorList>
    </citation>
    <scope>NUCLEOTIDE SEQUENCE [LARGE SCALE GENOMIC DNA]</scope>
    <source>
        <strain evidence="9">JCM 17442</strain>
    </source>
</reference>
<dbReference type="InterPro" id="IPR006104">
    <property type="entry name" value="Glyco_hydro_2_N"/>
</dbReference>
<proteinExistence type="inferred from homology"/>
<dbReference type="Gene3D" id="3.20.20.80">
    <property type="entry name" value="Glycosidases"/>
    <property type="match status" value="1"/>
</dbReference>
<feature type="domain" description="Glycoside hydrolase family 2 immunoglobulin-like beta-sandwich" evidence="5">
    <location>
        <begin position="213"/>
        <end position="317"/>
    </location>
</feature>
<dbReference type="EMBL" id="BAABAU010000012">
    <property type="protein sequence ID" value="GAA4267900.1"/>
    <property type="molecule type" value="Genomic_DNA"/>
</dbReference>
<protein>
    <submittedName>
        <fullName evidence="8">Glycoside hydrolase family 2 TIM barrel-domain containing protein</fullName>
    </submittedName>
</protein>
<comment type="similarity">
    <text evidence="1">Belongs to the glycosyl hydrolase 2 family.</text>
</comment>
<dbReference type="SUPFAM" id="SSF49303">
    <property type="entry name" value="beta-Galactosidase/glucuronidase domain"/>
    <property type="match status" value="1"/>
</dbReference>
<dbReference type="InterPro" id="IPR006102">
    <property type="entry name" value="Ig-like_GH2"/>
</dbReference>
<evidence type="ECO:0000259" key="7">
    <source>
        <dbReference type="Pfam" id="PF02837"/>
    </source>
</evidence>
<dbReference type="InterPro" id="IPR017853">
    <property type="entry name" value="GH"/>
</dbReference>
<accession>A0ABP8E6P7</accession>
<dbReference type="Proteomes" id="UP001501594">
    <property type="component" value="Unassembled WGS sequence"/>
</dbReference>
<dbReference type="InterPro" id="IPR036156">
    <property type="entry name" value="Beta-gal/glucu_dom_sf"/>
</dbReference>
<dbReference type="Pfam" id="PF02837">
    <property type="entry name" value="Glyco_hydro_2_N"/>
    <property type="match status" value="1"/>
</dbReference>
<dbReference type="Pfam" id="PF00703">
    <property type="entry name" value="Glyco_hydro_2"/>
    <property type="match status" value="1"/>
</dbReference>